<feature type="transmembrane region" description="Helical" evidence="6">
    <location>
        <begin position="63"/>
        <end position="87"/>
    </location>
</feature>
<keyword evidence="4 6" id="KW-1133">Transmembrane helix</keyword>
<sequence>MSRLSEMRETRNYLLAAAIFLILIIGMQITAYIVNLLVISLILTILTLPAMDLLRKKGMPDGIAVGMITAVSGIAILGLLLLTMHSFQVLIEDLPMYQAELNQRLAELLLLLDTIGIDPASLSPSSISLGSVVTAIEPYVLNFGQIVLYLFFIMMTTCFALLEAPNIPGRLERILGSSMESRFGIGRMSRLMIEFVIVRTEANIIHGTLFGLALWAMGIHAALLWGILTFILAFIPYIGLLIAAIPAIFFAWLQYGAPGAVAVMIIVVILNALVENPIFAYIASRRFDLPPLVVIISLIVWGWILGIPGMIFAIPITLILLIMVQCSDETRWINTLLGVDKLFAEESGTTGKN</sequence>
<keyword evidence="3 6" id="KW-0812">Transmembrane</keyword>
<comment type="subcellular location">
    <subcellularLocation>
        <location evidence="1">Membrane</location>
        <topology evidence="1">Multi-pass membrane protein</topology>
    </subcellularLocation>
</comment>
<feature type="transmembrane region" description="Helical" evidence="6">
    <location>
        <begin position="260"/>
        <end position="282"/>
    </location>
</feature>
<protein>
    <submittedName>
        <fullName evidence="7">AI-2E family transporter</fullName>
    </submittedName>
</protein>
<keyword evidence="8" id="KW-1185">Reference proteome</keyword>
<organism evidence="7 8">
    <name type="scientific">Methanofollis tationis</name>
    <dbReference type="NCBI Taxonomy" id="81417"/>
    <lineage>
        <taxon>Archaea</taxon>
        <taxon>Methanobacteriati</taxon>
        <taxon>Methanobacteriota</taxon>
        <taxon>Stenosarchaea group</taxon>
        <taxon>Methanomicrobia</taxon>
        <taxon>Methanomicrobiales</taxon>
        <taxon>Methanomicrobiaceae</taxon>
        <taxon>Methanofollis</taxon>
    </lineage>
</organism>
<dbReference type="OrthoDB" id="137252at2157"/>
<evidence type="ECO:0000256" key="4">
    <source>
        <dbReference type="ARBA" id="ARBA00022989"/>
    </source>
</evidence>
<dbReference type="Pfam" id="PF01594">
    <property type="entry name" value="AI-2E_transport"/>
    <property type="match status" value="1"/>
</dbReference>
<dbReference type="EMBL" id="JABXWR010000001">
    <property type="protein sequence ID" value="NVO66317.1"/>
    <property type="molecule type" value="Genomic_DNA"/>
</dbReference>
<gene>
    <name evidence="7" type="ORF">HWN36_03085</name>
</gene>
<feature type="transmembrane region" description="Helical" evidence="6">
    <location>
        <begin position="146"/>
        <end position="164"/>
    </location>
</feature>
<evidence type="ECO:0000256" key="5">
    <source>
        <dbReference type="ARBA" id="ARBA00023136"/>
    </source>
</evidence>
<name>A0A7K4HMN1_9EURY</name>
<comment type="similarity">
    <text evidence="2">Belongs to the autoinducer-2 exporter (AI-2E) (TC 2.A.86) family.</text>
</comment>
<dbReference type="GO" id="GO:0055085">
    <property type="term" value="P:transmembrane transport"/>
    <property type="evidence" value="ECO:0007669"/>
    <property type="project" value="TreeGrafter"/>
</dbReference>
<reference evidence="7 8" key="1">
    <citation type="submission" date="2020-06" db="EMBL/GenBank/DDBJ databases">
        <title>Methanofollis fontis sp. nov., a methanogen isolated from marine sediments near a cold seep at Four-Way Closure Ridge offshore southwestern Taiwan.</title>
        <authorList>
            <person name="Chen S.-C."/>
            <person name="Teng N.-H."/>
            <person name="Lin Y.-S."/>
            <person name="Lai M.-C."/>
            <person name="Chen H.-H."/>
            <person name="Wang C.-C."/>
        </authorList>
    </citation>
    <scope>NUCLEOTIDE SEQUENCE [LARGE SCALE GENOMIC DNA]</scope>
    <source>
        <strain evidence="7 8">DSM 2702</strain>
    </source>
</reference>
<feature type="transmembrane region" description="Helical" evidence="6">
    <location>
        <begin position="294"/>
        <end position="324"/>
    </location>
</feature>
<evidence type="ECO:0000313" key="8">
    <source>
        <dbReference type="Proteomes" id="UP000570823"/>
    </source>
</evidence>
<proteinExistence type="inferred from homology"/>
<dbReference type="AlphaFoldDB" id="A0A7K4HMN1"/>
<dbReference type="GO" id="GO:0016020">
    <property type="term" value="C:membrane"/>
    <property type="evidence" value="ECO:0007669"/>
    <property type="project" value="UniProtKB-SubCell"/>
</dbReference>
<evidence type="ECO:0000313" key="7">
    <source>
        <dbReference type="EMBL" id="NVO66317.1"/>
    </source>
</evidence>
<dbReference type="PANTHER" id="PTHR21716:SF64">
    <property type="entry name" value="AI-2 TRANSPORT PROTEIN TQSA"/>
    <property type="match status" value="1"/>
</dbReference>
<dbReference type="RefSeq" id="WP_176788022.1">
    <property type="nucleotide sequence ID" value="NZ_JABXWR010000001.1"/>
</dbReference>
<dbReference type="InterPro" id="IPR002549">
    <property type="entry name" value="AI-2E-like"/>
</dbReference>
<dbReference type="PANTHER" id="PTHR21716">
    <property type="entry name" value="TRANSMEMBRANE PROTEIN"/>
    <property type="match status" value="1"/>
</dbReference>
<evidence type="ECO:0000256" key="1">
    <source>
        <dbReference type="ARBA" id="ARBA00004141"/>
    </source>
</evidence>
<feature type="transmembrane region" description="Helical" evidence="6">
    <location>
        <begin position="36"/>
        <end position="54"/>
    </location>
</feature>
<evidence type="ECO:0000256" key="3">
    <source>
        <dbReference type="ARBA" id="ARBA00022692"/>
    </source>
</evidence>
<feature type="transmembrane region" description="Helical" evidence="6">
    <location>
        <begin position="209"/>
        <end position="228"/>
    </location>
</feature>
<feature type="transmembrane region" description="Helical" evidence="6">
    <location>
        <begin position="234"/>
        <end position="253"/>
    </location>
</feature>
<keyword evidence="5 6" id="KW-0472">Membrane</keyword>
<accession>A0A7K4HMN1</accession>
<comment type="caution">
    <text evidence="7">The sequence shown here is derived from an EMBL/GenBank/DDBJ whole genome shotgun (WGS) entry which is preliminary data.</text>
</comment>
<evidence type="ECO:0000256" key="2">
    <source>
        <dbReference type="ARBA" id="ARBA00009773"/>
    </source>
</evidence>
<dbReference type="Proteomes" id="UP000570823">
    <property type="component" value="Unassembled WGS sequence"/>
</dbReference>
<evidence type="ECO:0000256" key="6">
    <source>
        <dbReference type="SAM" id="Phobius"/>
    </source>
</evidence>